<dbReference type="InterPro" id="IPR001031">
    <property type="entry name" value="Thioesterase"/>
</dbReference>
<proteinExistence type="inferred from homology"/>
<dbReference type="Proteomes" id="UP001058271">
    <property type="component" value="Chromosome"/>
</dbReference>
<gene>
    <name evidence="4" type="ORF">Drose_14945</name>
</gene>
<dbReference type="InterPro" id="IPR029058">
    <property type="entry name" value="AB_hydrolase_fold"/>
</dbReference>
<evidence type="ECO:0000313" key="4">
    <source>
        <dbReference type="EMBL" id="UWZ39417.1"/>
    </source>
</evidence>
<dbReference type="SMART" id="SM00824">
    <property type="entry name" value="PKS_TE"/>
    <property type="match status" value="1"/>
</dbReference>
<dbReference type="InterPro" id="IPR012223">
    <property type="entry name" value="TEII"/>
</dbReference>
<keyword evidence="2" id="KW-0378">Hydrolase</keyword>
<dbReference type="Gene3D" id="3.40.50.1820">
    <property type="entry name" value="alpha/beta hydrolase"/>
    <property type="match status" value="1"/>
</dbReference>
<dbReference type="Pfam" id="PF00975">
    <property type="entry name" value="Thioesterase"/>
    <property type="match status" value="1"/>
</dbReference>
<dbReference type="RefSeq" id="WP_260728821.1">
    <property type="nucleotide sequence ID" value="NZ_BAAABS010000089.1"/>
</dbReference>
<organism evidence="4 5">
    <name type="scientific">Dactylosporangium roseum</name>
    <dbReference type="NCBI Taxonomy" id="47989"/>
    <lineage>
        <taxon>Bacteria</taxon>
        <taxon>Bacillati</taxon>
        <taxon>Actinomycetota</taxon>
        <taxon>Actinomycetes</taxon>
        <taxon>Micromonosporales</taxon>
        <taxon>Micromonosporaceae</taxon>
        <taxon>Dactylosporangium</taxon>
    </lineage>
</organism>
<reference evidence="4" key="1">
    <citation type="submission" date="2021-04" db="EMBL/GenBank/DDBJ databases">
        <title>Biosynthetic gene clusters of Dactylosporangioum roseum.</title>
        <authorList>
            <person name="Hartkoorn R.C."/>
            <person name="Beaudoing E."/>
            <person name="Hot D."/>
            <person name="Moureu S."/>
        </authorList>
    </citation>
    <scope>NUCLEOTIDE SEQUENCE</scope>
    <source>
        <strain evidence="4">NRRL B-16295</strain>
    </source>
</reference>
<dbReference type="PANTHER" id="PTHR11487:SF0">
    <property type="entry name" value="S-ACYL FATTY ACID SYNTHASE THIOESTERASE, MEDIUM CHAIN"/>
    <property type="match status" value="1"/>
</dbReference>
<dbReference type="PANTHER" id="PTHR11487">
    <property type="entry name" value="THIOESTERASE"/>
    <property type="match status" value="1"/>
</dbReference>
<dbReference type="EMBL" id="CP073721">
    <property type="protein sequence ID" value="UWZ39417.1"/>
    <property type="molecule type" value="Genomic_DNA"/>
</dbReference>
<dbReference type="SUPFAM" id="SSF53474">
    <property type="entry name" value="alpha/beta-Hydrolases"/>
    <property type="match status" value="1"/>
</dbReference>
<evidence type="ECO:0000313" key="5">
    <source>
        <dbReference type="Proteomes" id="UP001058271"/>
    </source>
</evidence>
<feature type="domain" description="Thioesterase TesA-like" evidence="3">
    <location>
        <begin position="46"/>
        <end position="243"/>
    </location>
</feature>
<comment type="similarity">
    <text evidence="1">Belongs to the thioesterase family.</text>
</comment>
<evidence type="ECO:0000256" key="2">
    <source>
        <dbReference type="ARBA" id="ARBA00022801"/>
    </source>
</evidence>
<name>A0ABY5ZF90_9ACTN</name>
<keyword evidence="5" id="KW-1185">Reference proteome</keyword>
<protein>
    <submittedName>
        <fullName evidence="4">Thioesterase</fullName>
    </submittedName>
</protein>
<evidence type="ECO:0000259" key="3">
    <source>
        <dbReference type="SMART" id="SM00824"/>
    </source>
</evidence>
<sequence>MDGMTGADWFVPLSEPADAPAAPVRVHAIPHAGGGCAAFTPIADRLAPGIVVRAANLPARQARFLEPPCTDLDALLDALADAYEPGPGVVLGYCSGALIAFLLVRRLRRRGLPPPGALVVASYPAPDAARPARTLHTLPSARFWAEILSYGGVPSQVAARPDFREIFEVGLRADYELLSGYEYAEEPALDVPIVAVRGAADPLLGADGLAGWARHTTASCTVVDAPGDHWLIDTAPDALAELLREAVPA</sequence>
<accession>A0ABY5ZF90</accession>
<evidence type="ECO:0000256" key="1">
    <source>
        <dbReference type="ARBA" id="ARBA00007169"/>
    </source>
</evidence>
<dbReference type="InterPro" id="IPR020802">
    <property type="entry name" value="TesA-like"/>
</dbReference>